<dbReference type="Gene3D" id="3.40.710.10">
    <property type="entry name" value="DD-peptidase/beta-lactamase superfamily"/>
    <property type="match status" value="2"/>
</dbReference>
<evidence type="ECO:0000256" key="11">
    <source>
        <dbReference type="ARBA" id="ARBA00022960"/>
    </source>
</evidence>
<keyword evidence="6" id="KW-0121">Carboxypeptidase</keyword>
<dbReference type="InterPro" id="IPR001264">
    <property type="entry name" value="Glyco_trans_51"/>
</dbReference>
<feature type="domain" description="Penicillin-binding protein transpeptidase" evidence="19">
    <location>
        <begin position="417"/>
        <end position="654"/>
    </location>
</feature>
<evidence type="ECO:0000256" key="15">
    <source>
        <dbReference type="ARBA" id="ARBA00023316"/>
    </source>
</evidence>
<name>A0A6L9EAP2_9FLAO</name>
<evidence type="ECO:0000256" key="14">
    <source>
        <dbReference type="ARBA" id="ARBA00023268"/>
    </source>
</evidence>
<dbReference type="AlphaFoldDB" id="A0A6L9EAP2"/>
<feature type="transmembrane region" description="Helical" evidence="18">
    <location>
        <begin position="12"/>
        <end position="37"/>
    </location>
</feature>
<dbReference type="Proteomes" id="UP000475249">
    <property type="component" value="Unassembled WGS sequence"/>
</dbReference>
<comment type="catalytic activity">
    <reaction evidence="17">
        <text>[GlcNAc-(1-&gt;4)-Mur2Ac(oyl-L-Ala-gamma-D-Glu-L-Lys-D-Ala-D-Ala)](n)-di-trans,octa-cis-undecaprenyl diphosphate + beta-D-GlcNAc-(1-&gt;4)-Mur2Ac(oyl-L-Ala-gamma-D-Glu-L-Lys-D-Ala-D-Ala)-di-trans,octa-cis-undecaprenyl diphosphate = [GlcNAc-(1-&gt;4)-Mur2Ac(oyl-L-Ala-gamma-D-Glu-L-Lys-D-Ala-D-Ala)](n+1)-di-trans,octa-cis-undecaprenyl diphosphate + di-trans,octa-cis-undecaprenyl diphosphate + H(+)</text>
        <dbReference type="Rhea" id="RHEA:23708"/>
        <dbReference type="Rhea" id="RHEA-COMP:9602"/>
        <dbReference type="Rhea" id="RHEA-COMP:9603"/>
        <dbReference type="ChEBI" id="CHEBI:15378"/>
        <dbReference type="ChEBI" id="CHEBI:58405"/>
        <dbReference type="ChEBI" id="CHEBI:60033"/>
        <dbReference type="ChEBI" id="CHEBI:78435"/>
        <dbReference type="EC" id="2.4.99.28"/>
    </reaction>
</comment>
<evidence type="ECO:0000256" key="9">
    <source>
        <dbReference type="ARBA" id="ARBA00022679"/>
    </source>
</evidence>
<comment type="catalytic activity">
    <reaction evidence="16">
        <text>Preferential cleavage: (Ac)2-L-Lys-D-Ala-|-D-Ala. Also transpeptidation of peptidyl-alanyl moieties that are N-acyl substituents of D-alanine.</text>
        <dbReference type="EC" id="3.4.16.4"/>
    </reaction>
</comment>
<evidence type="ECO:0000256" key="8">
    <source>
        <dbReference type="ARBA" id="ARBA00022676"/>
    </source>
</evidence>
<keyword evidence="13 18" id="KW-0472">Membrane</keyword>
<comment type="similarity">
    <text evidence="3">In the C-terminal section; belongs to the transpeptidase family.</text>
</comment>
<evidence type="ECO:0000256" key="1">
    <source>
        <dbReference type="ARBA" id="ARBA00004236"/>
    </source>
</evidence>
<proteinExistence type="inferred from homology"/>
<evidence type="ECO:0000256" key="10">
    <source>
        <dbReference type="ARBA" id="ARBA00022801"/>
    </source>
</evidence>
<keyword evidence="7" id="KW-0645">Protease</keyword>
<keyword evidence="22" id="KW-1185">Reference proteome</keyword>
<dbReference type="Pfam" id="PF00912">
    <property type="entry name" value="Transgly"/>
    <property type="match status" value="1"/>
</dbReference>
<accession>A0A6L9EAP2</accession>
<evidence type="ECO:0000256" key="13">
    <source>
        <dbReference type="ARBA" id="ARBA00023136"/>
    </source>
</evidence>
<keyword evidence="14" id="KW-0511">Multifunctional enzyme</keyword>
<keyword evidence="10" id="KW-0378">Hydrolase</keyword>
<keyword evidence="18" id="KW-1133">Transmembrane helix</keyword>
<dbReference type="GO" id="GO:0009002">
    <property type="term" value="F:serine-type D-Ala-D-Ala carboxypeptidase activity"/>
    <property type="evidence" value="ECO:0007669"/>
    <property type="project" value="UniProtKB-EC"/>
</dbReference>
<comment type="subcellular location">
    <subcellularLocation>
        <location evidence="1">Cell membrane</location>
    </subcellularLocation>
</comment>
<evidence type="ECO:0000256" key="3">
    <source>
        <dbReference type="ARBA" id="ARBA00007090"/>
    </source>
</evidence>
<evidence type="ECO:0000313" key="21">
    <source>
        <dbReference type="EMBL" id="NAS11835.1"/>
    </source>
</evidence>
<dbReference type="GO" id="GO:0005886">
    <property type="term" value="C:plasma membrane"/>
    <property type="evidence" value="ECO:0007669"/>
    <property type="project" value="UniProtKB-SubCell"/>
</dbReference>
<reference evidence="21 22" key="1">
    <citation type="submission" date="2020-01" db="EMBL/GenBank/DDBJ databases">
        <title>Bacteria diversity of Porities sp.</title>
        <authorList>
            <person name="Wang G."/>
        </authorList>
    </citation>
    <scope>NUCLEOTIDE SEQUENCE [LARGE SCALE GENOMIC DNA]</scope>
    <source>
        <strain evidence="21 22">R33</strain>
    </source>
</reference>
<dbReference type="InterPro" id="IPR001460">
    <property type="entry name" value="PCN-bd_Tpept"/>
</dbReference>
<comment type="similarity">
    <text evidence="4">In the N-terminal section; belongs to the glycosyltransferase 51 family.</text>
</comment>
<dbReference type="InterPro" id="IPR012338">
    <property type="entry name" value="Beta-lactam/transpept-like"/>
</dbReference>
<evidence type="ECO:0000256" key="4">
    <source>
        <dbReference type="ARBA" id="ARBA00007739"/>
    </source>
</evidence>
<dbReference type="InterPro" id="IPR023346">
    <property type="entry name" value="Lysozyme-like_dom_sf"/>
</dbReference>
<dbReference type="GO" id="GO:0009252">
    <property type="term" value="P:peptidoglycan biosynthetic process"/>
    <property type="evidence" value="ECO:0007669"/>
    <property type="project" value="UniProtKB-KW"/>
</dbReference>
<keyword evidence="18" id="KW-0812">Transmembrane</keyword>
<evidence type="ECO:0000313" key="22">
    <source>
        <dbReference type="Proteomes" id="UP000475249"/>
    </source>
</evidence>
<evidence type="ECO:0000256" key="5">
    <source>
        <dbReference type="ARBA" id="ARBA00022475"/>
    </source>
</evidence>
<keyword evidence="12" id="KW-0573">Peptidoglycan synthesis</keyword>
<dbReference type="GO" id="GO:0008955">
    <property type="term" value="F:peptidoglycan glycosyltransferase activity"/>
    <property type="evidence" value="ECO:0007669"/>
    <property type="project" value="UniProtKB-EC"/>
</dbReference>
<evidence type="ECO:0000256" key="16">
    <source>
        <dbReference type="ARBA" id="ARBA00034000"/>
    </source>
</evidence>
<protein>
    <submittedName>
        <fullName evidence="21">Penicillin-binding protein</fullName>
    </submittedName>
</protein>
<dbReference type="GO" id="GO:0006508">
    <property type="term" value="P:proteolysis"/>
    <property type="evidence" value="ECO:0007669"/>
    <property type="project" value="UniProtKB-KW"/>
</dbReference>
<evidence type="ECO:0000259" key="20">
    <source>
        <dbReference type="Pfam" id="PF00912"/>
    </source>
</evidence>
<evidence type="ECO:0000256" key="18">
    <source>
        <dbReference type="SAM" id="Phobius"/>
    </source>
</evidence>
<dbReference type="PANTHER" id="PTHR32282">
    <property type="entry name" value="BINDING PROTEIN TRANSPEPTIDASE, PUTATIVE-RELATED"/>
    <property type="match status" value="1"/>
</dbReference>
<comment type="caution">
    <text evidence="21">The sequence shown here is derived from an EMBL/GenBank/DDBJ whole genome shotgun (WGS) entry which is preliminary data.</text>
</comment>
<dbReference type="Gene3D" id="1.10.3810.10">
    <property type="entry name" value="Biosynthetic peptidoglycan transglycosylase-like"/>
    <property type="match status" value="1"/>
</dbReference>
<comment type="pathway">
    <text evidence="2">Cell wall biogenesis; peptidoglycan biosynthesis.</text>
</comment>
<dbReference type="SUPFAM" id="SSF56601">
    <property type="entry name" value="beta-lactamase/transpeptidase-like"/>
    <property type="match status" value="1"/>
</dbReference>
<feature type="domain" description="Glycosyl transferase family 51" evidence="20">
    <location>
        <begin position="72"/>
        <end position="241"/>
    </location>
</feature>
<dbReference type="Pfam" id="PF00905">
    <property type="entry name" value="Transpeptidase"/>
    <property type="match status" value="1"/>
</dbReference>
<dbReference type="RefSeq" id="WP_161434875.1">
    <property type="nucleotide sequence ID" value="NZ_WXYO01000003.1"/>
</dbReference>
<keyword evidence="11" id="KW-0133">Cell shape</keyword>
<evidence type="ECO:0000256" key="2">
    <source>
        <dbReference type="ARBA" id="ARBA00004752"/>
    </source>
</evidence>
<dbReference type="GO" id="GO:0008658">
    <property type="term" value="F:penicillin binding"/>
    <property type="evidence" value="ECO:0007669"/>
    <property type="project" value="InterPro"/>
</dbReference>
<organism evidence="21 22">
    <name type="scientific">Poritiphilus flavus</name>
    <dbReference type="NCBI Taxonomy" id="2697053"/>
    <lineage>
        <taxon>Bacteria</taxon>
        <taxon>Pseudomonadati</taxon>
        <taxon>Bacteroidota</taxon>
        <taxon>Flavobacteriia</taxon>
        <taxon>Flavobacteriales</taxon>
        <taxon>Flavobacteriaceae</taxon>
        <taxon>Poritiphilus</taxon>
    </lineage>
</organism>
<dbReference type="InterPro" id="IPR036950">
    <property type="entry name" value="PBP_transglycosylase"/>
</dbReference>
<dbReference type="EMBL" id="WXYO01000003">
    <property type="protein sequence ID" value="NAS11835.1"/>
    <property type="molecule type" value="Genomic_DNA"/>
</dbReference>
<dbReference type="PANTHER" id="PTHR32282:SF11">
    <property type="entry name" value="PENICILLIN-BINDING PROTEIN 1B"/>
    <property type="match status" value="1"/>
</dbReference>
<keyword evidence="8" id="KW-0328">Glycosyltransferase</keyword>
<dbReference type="SUPFAM" id="SSF53955">
    <property type="entry name" value="Lysozyme-like"/>
    <property type="match status" value="1"/>
</dbReference>
<dbReference type="InterPro" id="IPR050396">
    <property type="entry name" value="Glycosyltr_51/Transpeptidase"/>
</dbReference>
<evidence type="ECO:0000256" key="12">
    <source>
        <dbReference type="ARBA" id="ARBA00022984"/>
    </source>
</evidence>
<evidence type="ECO:0000256" key="6">
    <source>
        <dbReference type="ARBA" id="ARBA00022645"/>
    </source>
</evidence>
<keyword evidence="15" id="KW-0961">Cell wall biogenesis/degradation</keyword>
<evidence type="ECO:0000256" key="7">
    <source>
        <dbReference type="ARBA" id="ARBA00022670"/>
    </source>
</evidence>
<keyword evidence="5" id="KW-1003">Cell membrane</keyword>
<evidence type="ECO:0000259" key="19">
    <source>
        <dbReference type="Pfam" id="PF00905"/>
    </source>
</evidence>
<sequence length="747" mass="83833">MNSKKKRSLILRYLLYILGAVLFFCSLFVISVNLGLWGKIPSTDELANLKYQEASEIYSRDSVLIGKYFLYDRQPITKEEVPQHLADALVAIEDERFYEHSGVDYRSLFRVAFKTVLLRDKSAGGGSTISQQLAKNLYPREASGKLRLVATKLKEMIIARRLESVYPKGDLLLHYLNTVSFGDNTFGIESASQKFFGKNAKDLRIEESAVLVGMLKATYSYNPRVFPEKSKARRDLVLRSMVRNEYLAEAEADSIIEKSLVLNYKDYDHSTGIAPYFREELRKRLLRLKEIKNDDDGLSIYTSGLKIYTTLDYKMQLLAEKTMAAHMSKLQRQFEKSHGNSAPWIRDKGLINRAVKNSGPFKKLISQGLSESEAIDSLSTKKSMVLSSWEGDLSIQASTIDSLRHYMKFLNTGSLSLDPATGAVLTWIGGIDHKHFKYDHISQSKRQVGSTFKPIVYAAALESGISPCTYFSAQEIEYKNLEGWSPGNSSDEDETYLNYSMEQALSRSVNTVAVKVLEKTGIPTVISQAANMGITAELPEQPSLALGTGEIGLDELAGAYASFANDGRAVRPYLITKVTRANGEPLFEHQEADPEEQALSDATRKLMVEMMKTTVNEGTAARIRTTYGLRNDIAGKTGTTQNNKDAWFAAITPKLVHVSWVGLDQHEIGFKSTSLGQGASAALPLFATFMKELNRDPSFNHITRVRFEKPDQEILASLNCKPVKRDGFFKRLFKNPKKKRKKKFKKS</sequence>
<dbReference type="GO" id="GO:0071555">
    <property type="term" value="P:cell wall organization"/>
    <property type="evidence" value="ECO:0007669"/>
    <property type="project" value="UniProtKB-KW"/>
</dbReference>
<gene>
    <name evidence="21" type="ORF">GTQ38_07480</name>
</gene>
<dbReference type="GO" id="GO:0030288">
    <property type="term" value="C:outer membrane-bounded periplasmic space"/>
    <property type="evidence" value="ECO:0007669"/>
    <property type="project" value="TreeGrafter"/>
</dbReference>
<evidence type="ECO:0000256" key="17">
    <source>
        <dbReference type="ARBA" id="ARBA00049902"/>
    </source>
</evidence>
<keyword evidence="9" id="KW-0808">Transferase</keyword>
<dbReference type="GO" id="GO:0008360">
    <property type="term" value="P:regulation of cell shape"/>
    <property type="evidence" value="ECO:0007669"/>
    <property type="project" value="UniProtKB-KW"/>
</dbReference>